<evidence type="ECO:0000313" key="2">
    <source>
        <dbReference type="Proteomes" id="UP000320653"/>
    </source>
</evidence>
<evidence type="ECO:0000313" key="1">
    <source>
        <dbReference type="EMBL" id="TWF56841.1"/>
    </source>
</evidence>
<proteinExistence type="predicted"/>
<dbReference type="EMBL" id="VIWP01000002">
    <property type="protein sequence ID" value="TWF56841.1"/>
    <property type="molecule type" value="Genomic_DNA"/>
</dbReference>
<dbReference type="OrthoDB" id="8400796at2"/>
<keyword evidence="2" id="KW-1185">Reference proteome</keyword>
<dbReference type="AlphaFoldDB" id="A0A561R2L8"/>
<dbReference type="RefSeq" id="WP_145634791.1">
    <property type="nucleotide sequence ID" value="NZ_VIWP01000002.1"/>
</dbReference>
<dbReference type="Proteomes" id="UP000320653">
    <property type="component" value="Unassembled WGS sequence"/>
</dbReference>
<comment type="caution">
    <text evidence="1">The sequence shown here is derived from an EMBL/GenBank/DDBJ whole genome shotgun (WGS) entry which is preliminary data.</text>
</comment>
<organism evidence="1 2">
    <name type="scientific">Neorhizobium alkalisoli</name>
    <dbReference type="NCBI Taxonomy" id="528178"/>
    <lineage>
        <taxon>Bacteria</taxon>
        <taxon>Pseudomonadati</taxon>
        <taxon>Pseudomonadota</taxon>
        <taxon>Alphaproteobacteria</taxon>
        <taxon>Hyphomicrobiales</taxon>
        <taxon>Rhizobiaceae</taxon>
        <taxon>Rhizobium/Agrobacterium group</taxon>
        <taxon>Neorhizobium</taxon>
    </lineage>
</organism>
<accession>A0A561R2L8</accession>
<gene>
    <name evidence="1" type="ORF">FHW37_102480</name>
</gene>
<name>A0A561R2L8_9HYPH</name>
<reference evidence="1 2" key="1">
    <citation type="submission" date="2019-06" db="EMBL/GenBank/DDBJ databases">
        <title>Sorghum-associated microbial communities from plants grown in Nebraska, USA.</title>
        <authorList>
            <person name="Schachtman D."/>
        </authorList>
    </citation>
    <scope>NUCLEOTIDE SEQUENCE [LARGE SCALE GENOMIC DNA]</scope>
    <source>
        <strain evidence="1 2">1225</strain>
    </source>
</reference>
<sequence length="77" mass="8832">MNSSERATNDPISPEELERLKVIYETARYTACLSRHDPLAERLAAMAIRFYQLGIRDDGVLIDKIVETSRSLRQSYS</sequence>
<protein>
    <submittedName>
        <fullName evidence="1">Uncharacterized protein</fullName>
    </submittedName>
</protein>